<dbReference type="InterPro" id="IPR019195">
    <property type="entry name" value="ABC_ATPase_put"/>
</dbReference>
<dbReference type="Pfam" id="PF09818">
    <property type="entry name" value="ABC_ATPase"/>
    <property type="match status" value="1"/>
</dbReference>
<evidence type="ECO:0000259" key="1">
    <source>
        <dbReference type="Pfam" id="PF09818"/>
    </source>
</evidence>
<dbReference type="InterPro" id="IPR049069">
    <property type="entry name" value="MRB1590-like_C"/>
</dbReference>
<accession>G9QGZ9</accession>
<reference evidence="4 5" key="1">
    <citation type="submission" date="2011-09" db="EMBL/GenBank/DDBJ databases">
        <title>The Genome Sequence of Bacillus smithii 7_3_47FAA.</title>
        <authorList>
            <consortium name="The Broad Institute Genome Sequencing Platform"/>
            <person name="Earl A."/>
            <person name="Ward D."/>
            <person name="Feldgarden M."/>
            <person name="Gevers D."/>
            <person name="Daigneault M."/>
            <person name="Strauss J."/>
            <person name="Allen-Vercoe E."/>
            <person name="Young S.K."/>
            <person name="Zeng Q."/>
            <person name="Gargeya S."/>
            <person name="Fitzgerald M."/>
            <person name="Haas B."/>
            <person name="Abouelleil A."/>
            <person name="Alvarado L."/>
            <person name="Arachchi H.M."/>
            <person name="Berlin A."/>
            <person name="Brown A."/>
            <person name="Chapman S.B."/>
            <person name="Chen Z."/>
            <person name="Dunbar C."/>
            <person name="Freedman E."/>
            <person name="Gearin G."/>
            <person name="Goldberg J."/>
            <person name="Griggs A."/>
            <person name="Gujja S."/>
            <person name="Heiman D."/>
            <person name="Howarth C."/>
            <person name="Larson L."/>
            <person name="Lui A."/>
            <person name="MacDonald P.J.P."/>
            <person name="Montmayeur A."/>
            <person name="Murphy C."/>
            <person name="Neiman D."/>
            <person name="Pearson M."/>
            <person name="Priest M."/>
            <person name="Roberts A."/>
            <person name="Saif S."/>
            <person name="Shea T."/>
            <person name="Shenoy N."/>
            <person name="Sisk P."/>
            <person name="Stolte C."/>
            <person name="Sykes S."/>
            <person name="Wortman J."/>
            <person name="Nusbaum C."/>
            <person name="Birren B."/>
        </authorList>
    </citation>
    <scope>NUCLEOTIDE SEQUENCE [LARGE SCALE GENOMIC DNA]</scope>
    <source>
        <strain evidence="4 5">7_3_47FAA</strain>
    </source>
</reference>
<feature type="domain" description="MRB1590-like C-terminal" evidence="3">
    <location>
        <begin position="464"/>
        <end position="565"/>
    </location>
</feature>
<evidence type="ECO:0000313" key="4">
    <source>
        <dbReference type="EMBL" id="EHL79568.1"/>
    </source>
</evidence>
<keyword evidence="5" id="KW-1185">Reference proteome</keyword>
<dbReference type="PANTHER" id="PTHR38149:SF1">
    <property type="entry name" value="ATPASE"/>
    <property type="match status" value="1"/>
</dbReference>
<evidence type="ECO:0000259" key="2">
    <source>
        <dbReference type="Pfam" id="PF20446"/>
    </source>
</evidence>
<dbReference type="PATRIC" id="fig|665952.3.peg.167"/>
<dbReference type="EMBL" id="ACWF01000006">
    <property type="protein sequence ID" value="EHL79568.1"/>
    <property type="molecule type" value="Genomic_DNA"/>
</dbReference>
<dbReference type="SUPFAM" id="SSF52540">
    <property type="entry name" value="P-loop containing nucleoside triphosphate hydrolases"/>
    <property type="match status" value="1"/>
</dbReference>
<dbReference type="PANTHER" id="PTHR38149">
    <property type="entry name" value="ATPASE"/>
    <property type="match status" value="1"/>
</dbReference>
<dbReference type="HOGENOM" id="CLU_021720_2_0_9"/>
<dbReference type="InterPro" id="IPR046834">
    <property type="entry name" value="ABC_ATPase_C"/>
</dbReference>
<dbReference type="Proteomes" id="UP000011747">
    <property type="component" value="Unassembled WGS sequence"/>
</dbReference>
<evidence type="ECO:0000313" key="5">
    <source>
        <dbReference type="Proteomes" id="UP000011747"/>
    </source>
</evidence>
<gene>
    <name evidence="4" type="ORF">HMPREF1015_01058</name>
</gene>
<feature type="domain" description="ATPase of the ABC class C-terminal" evidence="1">
    <location>
        <begin position="165"/>
        <end position="448"/>
    </location>
</feature>
<dbReference type="RefSeq" id="WP_003352447.1">
    <property type="nucleotide sequence ID" value="NZ_JH414740.1"/>
</dbReference>
<dbReference type="Pfam" id="PF21117">
    <property type="entry name" value="MRB1590_C"/>
    <property type="match status" value="1"/>
</dbReference>
<name>G9QGZ9_9BACI</name>
<dbReference type="AlphaFoldDB" id="G9QGZ9"/>
<comment type="caution">
    <text evidence="4">The sequence shown here is derived from an EMBL/GenBank/DDBJ whole genome shotgun (WGS) entry which is preliminary data.</text>
</comment>
<proteinExistence type="predicted"/>
<dbReference type="InterPro" id="IPR027417">
    <property type="entry name" value="P-loop_NTPase"/>
</dbReference>
<sequence>MEHMKQILRQIDGKGYSSYQRLRGEYRFPDYTLIVDHVQKDPFATPTKLRLIVPLQKLNLKKDHYGQKRRKIYCEDLLARRIAHSLKKRRQTGMGSGKSGQIRIDVPGQEILERTAVQIHQTLSICLTVGLPARGRTILGREAETIFFQDLPEIVKEAVYSASKADFDQVVRLCDQQFAIRKWMKEHDYIAFIANGSILPRESGISDLPVSKEKAIPFKSPKELEVSISLPHRTEPIVGMGIKKGVTLVVGGGFHGKSTLLQAIEKGVYNHIEGDGREFVLTDETAVKIRSEDGRSVASVNIEPFIQDLPFEKDTLHFSTENASGSTSQAANIMESLEAGAKVLLMDEDTSATNFMIRDARMQALISKEHEPITPFVDKVRSLFTQHGVSTILVLGGSGDYLDVADIVIKMDHYLPFDVTKQAKEIAKRFSTQRIREGGETFGEFQSRIPLPQSLNCRKGKKEKAAAKGKYEILYGHESVSLQAVEQIVHPSQTAMIAEILHWIEKKGFLKKRMTVSELLLIVERKMNEEGLASFSSFPKNPGELARPRALEIAAALNRMRSLKIHCV</sequence>
<feature type="domain" description="ATPase of the ABC class N-terminal" evidence="2">
    <location>
        <begin position="1"/>
        <end position="160"/>
    </location>
</feature>
<protein>
    <recommendedName>
        <fullName evidence="6">Isopentenyl-diphosphate delta-isomerase</fullName>
    </recommendedName>
</protein>
<evidence type="ECO:0000259" key="3">
    <source>
        <dbReference type="Pfam" id="PF21117"/>
    </source>
</evidence>
<dbReference type="InterPro" id="IPR046833">
    <property type="entry name" value="ABC_N"/>
</dbReference>
<evidence type="ECO:0008006" key="6">
    <source>
        <dbReference type="Google" id="ProtNLM"/>
    </source>
</evidence>
<dbReference type="Pfam" id="PF20446">
    <property type="entry name" value="ABC_N"/>
    <property type="match status" value="1"/>
</dbReference>
<organism evidence="4 5">
    <name type="scientific">Bacillus smithii 7_3_47FAA</name>
    <dbReference type="NCBI Taxonomy" id="665952"/>
    <lineage>
        <taxon>Bacteria</taxon>
        <taxon>Bacillati</taxon>
        <taxon>Bacillota</taxon>
        <taxon>Bacilli</taxon>
        <taxon>Bacillales</taxon>
        <taxon>Bacillaceae</taxon>
        <taxon>Bacillus</taxon>
    </lineage>
</organism>